<accession>A0A4V3AZ51</accession>
<feature type="transmembrane region" description="Helical" evidence="5">
    <location>
        <begin position="64"/>
        <end position="88"/>
    </location>
</feature>
<feature type="transmembrane region" description="Helical" evidence="5">
    <location>
        <begin position="31"/>
        <end position="52"/>
    </location>
</feature>
<keyword evidence="3 5" id="KW-1133">Transmembrane helix</keyword>
<gene>
    <name evidence="7" type="ORF">EUA04_07055</name>
</gene>
<keyword evidence="4 5" id="KW-0472">Membrane</keyword>
<organism evidence="7 8">
    <name type="scientific">Mycolicibacterium obuense</name>
    <dbReference type="NCBI Taxonomy" id="1807"/>
    <lineage>
        <taxon>Bacteria</taxon>
        <taxon>Bacillati</taxon>
        <taxon>Actinomycetota</taxon>
        <taxon>Actinomycetes</taxon>
        <taxon>Mycobacteriales</taxon>
        <taxon>Mycobacteriaceae</taxon>
        <taxon>Mycolicibacterium</taxon>
    </lineage>
</organism>
<comment type="subcellular location">
    <subcellularLocation>
        <location evidence="1">Cell membrane</location>
        <topology evidence="1">Multi-pass membrane protein</topology>
    </subcellularLocation>
</comment>
<dbReference type="InterPro" id="IPR020846">
    <property type="entry name" value="MFS_dom"/>
</dbReference>
<feature type="transmembrane region" description="Helical" evidence="5">
    <location>
        <begin position="235"/>
        <end position="257"/>
    </location>
</feature>
<dbReference type="SUPFAM" id="SSF103473">
    <property type="entry name" value="MFS general substrate transporter"/>
    <property type="match status" value="1"/>
</dbReference>
<dbReference type="AlphaFoldDB" id="A0A4V3AZ51"/>
<dbReference type="Pfam" id="PF07690">
    <property type="entry name" value="MFS_1"/>
    <property type="match status" value="1"/>
</dbReference>
<feature type="transmembrane region" description="Helical" evidence="5">
    <location>
        <begin position="183"/>
        <end position="205"/>
    </location>
</feature>
<dbReference type="InterPro" id="IPR052952">
    <property type="entry name" value="MFS-Transporter"/>
</dbReference>
<dbReference type="InterPro" id="IPR011701">
    <property type="entry name" value="MFS"/>
</dbReference>
<protein>
    <submittedName>
        <fullName evidence="7">MFS transporter</fullName>
    </submittedName>
</protein>
<comment type="caution">
    <text evidence="7">The sequence shown here is derived from an EMBL/GenBank/DDBJ whole genome shotgun (WGS) entry which is preliminary data.</text>
</comment>
<dbReference type="PANTHER" id="PTHR23527:SF1">
    <property type="entry name" value="BLL3282 PROTEIN"/>
    <property type="match status" value="1"/>
</dbReference>
<evidence type="ECO:0000256" key="5">
    <source>
        <dbReference type="SAM" id="Phobius"/>
    </source>
</evidence>
<dbReference type="PROSITE" id="PS50850">
    <property type="entry name" value="MFS"/>
    <property type="match status" value="1"/>
</dbReference>
<evidence type="ECO:0000256" key="1">
    <source>
        <dbReference type="ARBA" id="ARBA00004651"/>
    </source>
</evidence>
<dbReference type="GO" id="GO:0005886">
    <property type="term" value="C:plasma membrane"/>
    <property type="evidence" value="ECO:0007669"/>
    <property type="project" value="UniProtKB-SubCell"/>
</dbReference>
<feature type="transmembrane region" description="Helical" evidence="5">
    <location>
        <begin position="383"/>
        <end position="408"/>
    </location>
</feature>
<dbReference type="EMBL" id="SDLP01000002">
    <property type="protein sequence ID" value="TDL10563.1"/>
    <property type="molecule type" value="Genomic_DNA"/>
</dbReference>
<feature type="transmembrane region" description="Helical" evidence="5">
    <location>
        <begin position="305"/>
        <end position="326"/>
    </location>
</feature>
<dbReference type="InterPro" id="IPR036259">
    <property type="entry name" value="MFS_trans_sf"/>
</dbReference>
<proteinExistence type="predicted"/>
<dbReference type="PANTHER" id="PTHR23527">
    <property type="entry name" value="BLL3282 PROTEIN"/>
    <property type="match status" value="1"/>
</dbReference>
<evidence type="ECO:0000259" key="6">
    <source>
        <dbReference type="PROSITE" id="PS50850"/>
    </source>
</evidence>
<feature type="transmembrane region" description="Helical" evidence="5">
    <location>
        <begin position="263"/>
        <end position="284"/>
    </location>
</feature>
<feature type="transmembrane region" description="Helical" evidence="5">
    <location>
        <begin position="95"/>
        <end position="114"/>
    </location>
</feature>
<reference evidence="7 8" key="1">
    <citation type="submission" date="2019-01" db="EMBL/GenBank/DDBJ databases">
        <title>High-quality-draft genome sequences of five non-tuberculosis mycobacteriaceae isolated from a nosocomial environment.</title>
        <authorList>
            <person name="Tiago I."/>
            <person name="Alarico S."/>
            <person name="Pereira S.G."/>
            <person name="Coelho C."/>
            <person name="Maranha A."/>
            <person name="Empadinhas N."/>
        </authorList>
    </citation>
    <scope>NUCLEOTIDE SEQUENCE [LARGE SCALE GENOMIC DNA]</scope>
    <source>
        <strain evidence="7 8">22DIII</strain>
    </source>
</reference>
<evidence type="ECO:0000313" key="7">
    <source>
        <dbReference type="EMBL" id="TDL10563.1"/>
    </source>
</evidence>
<feature type="transmembrane region" description="Helical" evidence="5">
    <location>
        <begin position="120"/>
        <end position="148"/>
    </location>
</feature>
<name>A0A4V3AZ51_9MYCO</name>
<dbReference type="Proteomes" id="UP000294952">
    <property type="component" value="Unassembled WGS sequence"/>
</dbReference>
<feature type="domain" description="Major facilitator superfamily (MFS) profile" evidence="6">
    <location>
        <begin position="30"/>
        <end position="419"/>
    </location>
</feature>
<evidence type="ECO:0000256" key="2">
    <source>
        <dbReference type="ARBA" id="ARBA00022692"/>
    </source>
</evidence>
<evidence type="ECO:0000313" key="8">
    <source>
        <dbReference type="Proteomes" id="UP000294952"/>
    </source>
</evidence>
<dbReference type="GO" id="GO:0022857">
    <property type="term" value="F:transmembrane transporter activity"/>
    <property type="evidence" value="ECO:0007669"/>
    <property type="project" value="InterPro"/>
</dbReference>
<keyword evidence="2 5" id="KW-0812">Transmembrane</keyword>
<sequence>MRYRFCILRRSCHDGQMDPASISTARRWSMLIVALGATLCANVFINGVAFLIPTLHRERGLDLAQAGLMSALPSLGMVVTLIAWGYVVDRFGERTVLTLGSALTAAAGFGAASADSLPAVGAFLFLGGMAAASSNTASGRLVVGWFAAEKRGLVMGIRQTAQPLGVGLGALVIPRLAESRGVSGALLFPAVVCAAAAVVCAVAVLDPPRPARAEASDADLANPYRGSSLLVRIHLTSLLLVAPQAMVWTFTLAWLITDRGWSAGSAGAMVTVAQLFGAGGRIAAGRWSDFVLRRSGDVLSSRMRPIRTIAAAAAVSMGLLALTDWLDSPISVALMVVASVVTVSDNGLAFTAIAEVAGPFWSGRALGTQNTTQLLTAGVTPPLFGALIGAAGYPAAFAVCALIPLLAIPSVPATSAPQAREAA</sequence>
<dbReference type="OrthoDB" id="8628659at2"/>
<evidence type="ECO:0000256" key="4">
    <source>
        <dbReference type="ARBA" id="ARBA00023136"/>
    </source>
</evidence>
<dbReference type="Gene3D" id="1.20.1250.20">
    <property type="entry name" value="MFS general substrate transporter like domains"/>
    <property type="match status" value="2"/>
</dbReference>
<evidence type="ECO:0000256" key="3">
    <source>
        <dbReference type="ARBA" id="ARBA00022989"/>
    </source>
</evidence>